<comment type="caution">
    <text evidence="1">The sequence shown here is derived from an EMBL/GenBank/DDBJ whole genome shotgun (WGS) entry which is preliminary data.</text>
</comment>
<accession>M0H5A0</accession>
<reference evidence="1 2" key="1">
    <citation type="journal article" date="2014" name="PLoS Genet.">
        <title>Phylogenetically driven sequencing of extremely halophilic archaea reveals strategies for static and dynamic osmo-response.</title>
        <authorList>
            <person name="Becker E.A."/>
            <person name="Seitzer P.M."/>
            <person name="Tritt A."/>
            <person name="Larsen D."/>
            <person name="Krusor M."/>
            <person name="Yao A.I."/>
            <person name="Wu D."/>
            <person name="Madern D."/>
            <person name="Eisen J.A."/>
            <person name="Darling A.E."/>
            <person name="Facciotti M.T."/>
        </authorList>
    </citation>
    <scope>NUCLEOTIDE SEQUENCE [LARGE SCALE GENOMIC DNA]</scope>
    <source>
        <strain evidence="2">DSM 14919 / CCM 7023 / CIP 107410 / JCM 9276 / NCIMB 13854 / Aa 2.2</strain>
    </source>
</reference>
<evidence type="ECO:0000313" key="1">
    <source>
        <dbReference type="EMBL" id="ELZ78912.1"/>
    </source>
</evidence>
<dbReference type="GeneID" id="301161321"/>
<evidence type="ECO:0000313" key="2">
    <source>
        <dbReference type="Proteomes" id="UP000011535"/>
    </source>
</evidence>
<proteinExistence type="predicted"/>
<dbReference type="AlphaFoldDB" id="M0H5A0"/>
<dbReference type="Proteomes" id="UP000011535">
    <property type="component" value="Unassembled WGS sequence"/>
</dbReference>
<dbReference type="RefSeq" id="WP_004061524.1">
    <property type="nucleotide sequence ID" value="NZ_AOLH01000002.1"/>
</dbReference>
<gene>
    <name evidence="1" type="ORF">C456_01282</name>
</gene>
<organism evidence="1 2">
    <name type="scientific">Haloferax lucentense (strain DSM 14919 / JCM 9276 / NCIMB 13854 / Aa 2.2)</name>
    <name type="common">Haloferax alicantei</name>
    <dbReference type="NCBI Taxonomy" id="1230452"/>
    <lineage>
        <taxon>Archaea</taxon>
        <taxon>Methanobacteriati</taxon>
        <taxon>Methanobacteriota</taxon>
        <taxon>Stenosarchaea group</taxon>
        <taxon>Halobacteria</taxon>
        <taxon>Halobacteriales</taxon>
        <taxon>Haloferacaceae</taxon>
        <taxon>Haloferax</taxon>
    </lineage>
</organism>
<sequence length="109" mass="11859">MVTEGEAFFLPESALGECNRTVTTICVIPLERLGDPVTIVDTNSDFVSTRGAPPIALRNRALDDDSVPSGDIVCRTVNARSVAHHSNRDLMSVFSEVVNCDVTELERLI</sequence>
<protein>
    <submittedName>
        <fullName evidence="1">Uncharacterized protein</fullName>
    </submittedName>
</protein>
<dbReference type="EMBL" id="AOLH01000002">
    <property type="protein sequence ID" value="ELZ78912.1"/>
    <property type="molecule type" value="Genomic_DNA"/>
</dbReference>
<name>M0H5A0_HALL2</name>